<dbReference type="EMBL" id="CM044708">
    <property type="protein sequence ID" value="KAI5647660.1"/>
    <property type="molecule type" value="Genomic_DNA"/>
</dbReference>
<protein>
    <submittedName>
        <fullName evidence="1">Uncharacterized protein</fullName>
    </submittedName>
</protein>
<reference evidence="2" key="1">
    <citation type="journal article" date="2023" name="Nat. Plants">
        <title>Single-cell RNA sequencing provides a high-resolution roadmap for understanding the multicellular compartmentation of specialized metabolism.</title>
        <authorList>
            <person name="Sun S."/>
            <person name="Shen X."/>
            <person name="Li Y."/>
            <person name="Li Y."/>
            <person name="Wang S."/>
            <person name="Li R."/>
            <person name="Zhang H."/>
            <person name="Shen G."/>
            <person name="Guo B."/>
            <person name="Wei J."/>
            <person name="Xu J."/>
            <person name="St-Pierre B."/>
            <person name="Chen S."/>
            <person name="Sun C."/>
        </authorList>
    </citation>
    <scope>NUCLEOTIDE SEQUENCE [LARGE SCALE GENOMIC DNA]</scope>
</reference>
<proteinExistence type="predicted"/>
<dbReference type="Proteomes" id="UP001060085">
    <property type="component" value="Linkage Group LG08"/>
</dbReference>
<organism evidence="1 2">
    <name type="scientific">Catharanthus roseus</name>
    <name type="common">Madagascar periwinkle</name>
    <name type="synonym">Vinca rosea</name>
    <dbReference type="NCBI Taxonomy" id="4058"/>
    <lineage>
        <taxon>Eukaryota</taxon>
        <taxon>Viridiplantae</taxon>
        <taxon>Streptophyta</taxon>
        <taxon>Embryophyta</taxon>
        <taxon>Tracheophyta</taxon>
        <taxon>Spermatophyta</taxon>
        <taxon>Magnoliopsida</taxon>
        <taxon>eudicotyledons</taxon>
        <taxon>Gunneridae</taxon>
        <taxon>Pentapetalae</taxon>
        <taxon>asterids</taxon>
        <taxon>lamiids</taxon>
        <taxon>Gentianales</taxon>
        <taxon>Apocynaceae</taxon>
        <taxon>Rauvolfioideae</taxon>
        <taxon>Vinceae</taxon>
        <taxon>Catharanthinae</taxon>
        <taxon>Catharanthus</taxon>
    </lineage>
</organism>
<comment type="caution">
    <text evidence="1">The sequence shown here is derived from an EMBL/GenBank/DDBJ whole genome shotgun (WGS) entry which is preliminary data.</text>
</comment>
<keyword evidence="2" id="KW-1185">Reference proteome</keyword>
<evidence type="ECO:0000313" key="1">
    <source>
        <dbReference type="EMBL" id="KAI5647660.1"/>
    </source>
</evidence>
<evidence type="ECO:0000313" key="2">
    <source>
        <dbReference type="Proteomes" id="UP001060085"/>
    </source>
</evidence>
<gene>
    <name evidence="1" type="ORF">M9H77_33665</name>
</gene>
<sequence length="192" mass="20820">MGAPLSVAVGGASLDEFSTCLERLEMLPLIAVEEKIGLFGGAGVGKTILVMELINNIAKLMGTYPYFAEWVNVPKVSALLGRMPSAVGYQPTLSTEMVFQLLHSEIGYQCHALCAHTGTYMPCAYALGEAGRSQRTRGSLQKICHPALTLESGKKSAHRRKCKCVSTQSKPGKSSISTPMWQTWNQQRKVDA</sequence>
<name>A0ACB9ZJB7_CATRO</name>
<accession>A0ACB9ZJB7</accession>